<protein>
    <submittedName>
        <fullName evidence="2">Uncharacterized protein</fullName>
    </submittedName>
</protein>
<name>A0A914YE23_9BILA</name>
<dbReference type="Proteomes" id="UP000887577">
    <property type="component" value="Unplaced"/>
</dbReference>
<sequence length="146" mass="16497">MSVSDCSDCPGLSHGEKVFSLDELLKMGIVDNEVGDWLKENPMPAEDPLMLLEFLDQNAANGGTQITSTAFQFATMDSVYLARKHMQISHTWAFYYASGIYVDGNFLNYPGQVVPLPRARTVLTKLIHSYSQTKYTVDNEYEFFSY</sequence>
<dbReference type="WBParaSite" id="PSU_v2.g17011.t1">
    <property type="protein sequence ID" value="PSU_v2.g17011.t1"/>
    <property type="gene ID" value="PSU_v2.g17011"/>
</dbReference>
<dbReference type="AlphaFoldDB" id="A0A914YE23"/>
<proteinExistence type="predicted"/>
<accession>A0A914YE23</accession>
<keyword evidence="1" id="KW-1185">Reference proteome</keyword>
<organism evidence="1 2">
    <name type="scientific">Panagrolaimus superbus</name>
    <dbReference type="NCBI Taxonomy" id="310955"/>
    <lineage>
        <taxon>Eukaryota</taxon>
        <taxon>Metazoa</taxon>
        <taxon>Ecdysozoa</taxon>
        <taxon>Nematoda</taxon>
        <taxon>Chromadorea</taxon>
        <taxon>Rhabditida</taxon>
        <taxon>Tylenchina</taxon>
        <taxon>Panagrolaimomorpha</taxon>
        <taxon>Panagrolaimoidea</taxon>
        <taxon>Panagrolaimidae</taxon>
        <taxon>Panagrolaimus</taxon>
    </lineage>
</organism>
<evidence type="ECO:0000313" key="1">
    <source>
        <dbReference type="Proteomes" id="UP000887577"/>
    </source>
</evidence>
<evidence type="ECO:0000313" key="2">
    <source>
        <dbReference type="WBParaSite" id="PSU_v2.g17011.t1"/>
    </source>
</evidence>
<reference evidence="2" key="1">
    <citation type="submission" date="2022-11" db="UniProtKB">
        <authorList>
            <consortium name="WormBaseParasite"/>
        </authorList>
    </citation>
    <scope>IDENTIFICATION</scope>
</reference>